<protein>
    <recommendedName>
        <fullName evidence="2">Nuclear pore complex protein NUP96 C-terminal domain-containing protein</fullName>
    </recommendedName>
</protein>
<dbReference type="Pfam" id="PF12110">
    <property type="entry name" value="Nup96"/>
    <property type="match status" value="1"/>
</dbReference>
<name>A0A4Y9ZXQ1_9AGAM</name>
<reference evidence="3 4" key="1">
    <citation type="submission" date="2019-02" db="EMBL/GenBank/DDBJ databases">
        <title>Genome sequencing of the rare red list fungi Hericium alpestre (H. flagellum).</title>
        <authorList>
            <person name="Buettner E."/>
            <person name="Kellner H."/>
        </authorList>
    </citation>
    <scope>NUCLEOTIDE SEQUENCE [LARGE SCALE GENOMIC DNA]</scope>
    <source>
        <strain evidence="3 4">DSM 108284</strain>
    </source>
</reference>
<dbReference type="Gene3D" id="1.25.40.690">
    <property type="match status" value="1"/>
</dbReference>
<evidence type="ECO:0000256" key="1">
    <source>
        <dbReference type="SAM" id="MobiDB-lite"/>
    </source>
</evidence>
<evidence type="ECO:0000313" key="3">
    <source>
        <dbReference type="EMBL" id="TFY79572.1"/>
    </source>
</evidence>
<organism evidence="3 4">
    <name type="scientific">Hericium alpestre</name>
    <dbReference type="NCBI Taxonomy" id="135208"/>
    <lineage>
        <taxon>Eukaryota</taxon>
        <taxon>Fungi</taxon>
        <taxon>Dikarya</taxon>
        <taxon>Basidiomycota</taxon>
        <taxon>Agaricomycotina</taxon>
        <taxon>Agaricomycetes</taxon>
        <taxon>Russulales</taxon>
        <taxon>Hericiaceae</taxon>
        <taxon>Hericium</taxon>
    </lineage>
</organism>
<dbReference type="EMBL" id="SFCI01000478">
    <property type="protein sequence ID" value="TFY79572.1"/>
    <property type="molecule type" value="Genomic_DNA"/>
</dbReference>
<dbReference type="STRING" id="135208.A0A4Y9ZXQ1"/>
<dbReference type="Proteomes" id="UP000298061">
    <property type="component" value="Unassembled WGS sequence"/>
</dbReference>
<dbReference type="OrthoDB" id="3797628at2759"/>
<gene>
    <name evidence="3" type="ORF">EWM64_g4439</name>
</gene>
<feature type="domain" description="Nuclear pore complex protein NUP96 C-terminal" evidence="2">
    <location>
        <begin position="221"/>
        <end position="539"/>
    </location>
</feature>
<dbReference type="InterPro" id="IPR021967">
    <property type="entry name" value="Nup98_C"/>
</dbReference>
<keyword evidence="4" id="KW-1185">Reference proteome</keyword>
<dbReference type="AlphaFoldDB" id="A0A4Y9ZXQ1"/>
<feature type="region of interest" description="Disordered" evidence="1">
    <location>
        <begin position="442"/>
        <end position="463"/>
    </location>
</feature>
<accession>A0A4Y9ZXQ1</accession>
<sequence length="723" mass="79920">MQASLFRMPEEAAALQARMSERPKQLQLAPKAIGRKRDSERDVLRFLVPERPSGRDLEPAEFKPSRKYPRVESSASAVNGKEDLVVDAGLSLGRSFRAGWGPSAKIIHLGQLCSPLHDANSTILLDADGVPFANPSSRLSFASFAALFTPSARSFEPTLFRLGHALFDELDLHLQDSVSVDVRNRIYAIRRKAELSAWLEDAVAPAVDGEIKHHVSAHGAEAAFSLLTGHQVEQACEATMESGEVKLATLISQAEGDYEFLEDLRAQLRIWREDRVDVHINANIRKVYALLAGIVDILEGSNGSGIELCPDLLIAEGLDWKRVFGLHLWYAQPMDASIADVFESYEQHWKNAPERAAPPRPWYAQADAVNSESQYWRLPSDADPPDALYHLMKLYADPACSLSNIMSPLSFGPSPLDYSLPWHLYIILSRCMRIRDFADRDDPGVNRGIDDDETESRVEGHSPSADLLTGSYASQLEQMGLIQEAVFVLLHIEGSSGREKAIKDLLARSAPLLDDWVTRGLAGSLKIPLAWVNEAKAIYALDSGDVYDAYILYLQAGLYQAAHDLAVIELAPEAVIRDDLQLLRSLFDKIAGHPVDGWHVRGKAFLDYAHVRTRVPELLAEVLDAASVPDASQASELEEFARMIPRLVGILPDILRDRTDPRHNTALAEMIAGLTRELDKIDPLALSQAQAKPMLSHEATKLRHLHCAAHARFLKTLQAAAAA</sequence>
<evidence type="ECO:0000259" key="2">
    <source>
        <dbReference type="Pfam" id="PF12110"/>
    </source>
</evidence>
<evidence type="ECO:0000313" key="4">
    <source>
        <dbReference type="Proteomes" id="UP000298061"/>
    </source>
</evidence>
<comment type="caution">
    <text evidence="3">The sequence shown here is derived from an EMBL/GenBank/DDBJ whole genome shotgun (WGS) entry which is preliminary data.</text>
</comment>
<proteinExistence type="predicted"/>